<evidence type="ECO:0000313" key="1">
    <source>
        <dbReference type="EMBL" id="MBA4666329.1"/>
    </source>
</evidence>
<dbReference type="EMBL" id="GISG01231313">
    <property type="protein sequence ID" value="MBA4666329.1"/>
    <property type="molecule type" value="Transcribed_RNA"/>
</dbReference>
<sequence length="105" mass="11791">MLKSCCNCLCKASGPNMLSGYLLDPEMEEGGLCFLRILISKWRKPEMKNTTAKIIIINNTAGLIFPTEGEDGGCGAFRAVSLWKKLWLLVNDQKNEERREIKPSL</sequence>
<reference evidence="1" key="2">
    <citation type="submission" date="2020-07" db="EMBL/GenBank/DDBJ databases">
        <authorList>
            <person name="Vera ALvarez R."/>
            <person name="Arias-Moreno D.M."/>
            <person name="Jimenez-Jacinto V."/>
            <person name="Jimenez-Bremont J.F."/>
            <person name="Swaminathan K."/>
            <person name="Moose S.P."/>
            <person name="Guerrero-Gonzalez M.L."/>
            <person name="Marino-Ramirez L."/>
            <person name="Landsman D."/>
            <person name="Rodriguez-Kessler M."/>
            <person name="Delgado-Sanchez P."/>
        </authorList>
    </citation>
    <scope>NUCLEOTIDE SEQUENCE</scope>
    <source>
        <tissue evidence="1">Cladode</tissue>
    </source>
</reference>
<dbReference type="AlphaFoldDB" id="A0A7C9ER79"/>
<accession>A0A7C9ER79</accession>
<organism evidence="1">
    <name type="scientific">Opuntia streptacantha</name>
    <name type="common">Prickly pear cactus</name>
    <name type="synonym">Opuntia cardona</name>
    <dbReference type="NCBI Taxonomy" id="393608"/>
    <lineage>
        <taxon>Eukaryota</taxon>
        <taxon>Viridiplantae</taxon>
        <taxon>Streptophyta</taxon>
        <taxon>Embryophyta</taxon>
        <taxon>Tracheophyta</taxon>
        <taxon>Spermatophyta</taxon>
        <taxon>Magnoliopsida</taxon>
        <taxon>eudicotyledons</taxon>
        <taxon>Gunneridae</taxon>
        <taxon>Pentapetalae</taxon>
        <taxon>Caryophyllales</taxon>
        <taxon>Cactineae</taxon>
        <taxon>Cactaceae</taxon>
        <taxon>Opuntioideae</taxon>
        <taxon>Opuntia</taxon>
    </lineage>
</organism>
<name>A0A7C9ER79_OPUST</name>
<protein>
    <submittedName>
        <fullName evidence="1">Uncharacterized protein</fullName>
    </submittedName>
</protein>
<reference evidence="1" key="1">
    <citation type="journal article" date="2013" name="J. Plant Res.">
        <title>Effect of fungi and light on seed germination of three Opuntia species from semiarid lands of central Mexico.</title>
        <authorList>
            <person name="Delgado-Sanchez P."/>
            <person name="Jimenez-Bremont J.F."/>
            <person name="Guerrero-Gonzalez Mde L."/>
            <person name="Flores J."/>
        </authorList>
    </citation>
    <scope>NUCLEOTIDE SEQUENCE</scope>
    <source>
        <tissue evidence="1">Cladode</tissue>
    </source>
</reference>
<proteinExistence type="predicted"/>